<dbReference type="PROSITE" id="PS50879">
    <property type="entry name" value="RNASE_H_1"/>
    <property type="match status" value="1"/>
</dbReference>
<dbReference type="InterPro" id="IPR036397">
    <property type="entry name" value="RNaseH_sf"/>
</dbReference>
<protein>
    <recommendedName>
        <fullName evidence="1">RNase H type-1 domain-containing protein</fullName>
    </recommendedName>
</protein>
<dbReference type="SUPFAM" id="SSF53098">
    <property type="entry name" value="Ribonuclease H-like"/>
    <property type="match status" value="1"/>
</dbReference>
<evidence type="ECO:0000313" key="3">
    <source>
        <dbReference type="Proteomes" id="UP000297245"/>
    </source>
</evidence>
<sequence>LGNATYHEVYEGECVGLILALHLLLQQDEVSKVSIQADNTAAIQATATDKHGAAHYLLDHFHSLLGHVRERHPSLKLRICWVLGHTGVEGNERADEEAKLAVRGHSSY</sequence>
<name>A0A4S8M907_DENBC</name>
<organism evidence="2 3">
    <name type="scientific">Dendrothele bispora (strain CBS 962.96)</name>
    <dbReference type="NCBI Taxonomy" id="1314807"/>
    <lineage>
        <taxon>Eukaryota</taxon>
        <taxon>Fungi</taxon>
        <taxon>Dikarya</taxon>
        <taxon>Basidiomycota</taxon>
        <taxon>Agaricomycotina</taxon>
        <taxon>Agaricomycetes</taxon>
        <taxon>Agaricomycetidae</taxon>
        <taxon>Agaricales</taxon>
        <taxon>Agaricales incertae sedis</taxon>
        <taxon>Dendrothele</taxon>
    </lineage>
</organism>
<dbReference type="Proteomes" id="UP000297245">
    <property type="component" value="Unassembled WGS sequence"/>
</dbReference>
<reference evidence="2 3" key="1">
    <citation type="journal article" date="2019" name="Nat. Ecol. Evol.">
        <title>Megaphylogeny resolves global patterns of mushroom evolution.</title>
        <authorList>
            <person name="Varga T."/>
            <person name="Krizsan K."/>
            <person name="Foldi C."/>
            <person name="Dima B."/>
            <person name="Sanchez-Garcia M."/>
            <person name="Sanchez-Ramirez S."/>
            <person name="Szollosi G.J."/>
            <person name="Szarkandi J.G."/>
            <person name="Papp V."/>
            <person name="Albert L."/>
            <person name="Andreopoulos W."/>
            <person name="Angelini C."/>
            <person name="Antonin V."/>
            <person name="Barry K.W."/>
            <person name="Bougher N.L."/>
            <person name="Buchanan P."/>
            <person name="Buyck B."/>
            <person name="Bense V."/>
            <person name="Catcheside P."/>
            <person name="Chovatia M."/>
            <person name="Cooper J."/>
            <person name="Damon W."/>
            <person name="Desjardin D."/>
            <person name="Finy P."/>
            <person name="Geml J."/>
            <person name="Haridas S."/>
            <person name="Hughes K."/>
            <person name="Justo A."/>
            <person name="Karasinski D."/>
            <person name="Kautmanova I."/>
            <person name="Kiss B."/>
            <person name="Kocsube S."/>
            <person name="Kotiranta H."/>
            <person name="LaButti K.M."/>
            <person name="Lechner B.E."/>
            <person name="Liimatainen K."/>
            <person name="Lipzen A."/>
            <person name="Lukacs Z."/>
            <person name="Mihaltcheva S."/>
            <person name="Morgado L.N."/>
            <person name="Niskanen T."/>
            <person name="Noordeloos M.E."/>
            <person name="Ohm R.A."/>
            <person name="Ortiz-Santana B."/>
            <person name="Ovrebo C."/>
            <person name="Racz N."/>
            <person name="Riley R."/>
            <person name="Savchenko A."/>
            <person name="Shiryaev A."/>
            <person name="Soop K."/>
            <person name="Spirin V."/>
            <person name="Szebenyi C."/>
            <person name="Tomsovsky M."/>
            <person name="Tulloss R.E."/>
            <person name="Uehling J."/>
            <person name="Grigoriev I.V."/>
            <person name="Vagvolgyi C."/>
            <person name="Papp T."/>
            <person name="Martin F.M."/>
            <person name="Miettinen O."/>
            <person name="Hibbett D.S."/>
            <person name="Nagy L.G."/>
        </authorList>
    </citation>
    <scope>NUCLEOTIDE SEQUENCE [LARGE SCALE GENOMIC DNA]</scope>
    <source>
        <strain evidence="2 3">CBS 962.96</strain>
    </source>
</reference>
<evidence type="ECO:0000259" key="1">
    <source>
        <dbReference type="PROSITE" id="PS50879"/>
    </source>
</evidence>
<evidence type="ECO:0000313" key="2">
    <source>
        <dbReference type="EMBL" id="THU98862.1"/>
    </source>
</evidence>
<dbReference type="InterPro" id="IPR012337">
    <property type="entry name" value="RNaseH-like_sf"/>
</dbReference>
<dbReference type="AlphaFoldDB" id="A0A4S8M907"/>
<proteinExistence type="predicted"/>
<feature type="domain" description="RNase H type-1" evidence="1">
    <location>
        <begin position="1"/>
        <end position="103"/>
    </location>
</feature>
<feature type="non-terminal residue" evidence="2">
    <location>
        <position position="1"/>
    </location>
</feature>
<dbReference type="OrthoDB" id="3265515at2759"/>
<keyword evidence="3" id="KW-1185">Reference proteome</keyword>
<dbReference type="EMBL" id="ML179128">
    <property type="protein sequence ID" value="THU98862.1"/>
    <property type="molecule type" value="Genomic_DNA"/>
</dbReference>
<dbReference type="GO" id="GO:0004523">
    <property type="term" value="F:RNA-DNA hybrid ribonuclease activity"/>
    <property type="evidence" value="ECO:0007669"/>
    <property type="project" value="InterPro"/>
</dbReference>
<dbReference type="Gene3D" id="3.30.420.10">
    <property type="entry name" value="Ribonuclease H-like superfamily/Ribonuclease H"/>
    <property type="match status" value="1"/>
</dbReference>
<dbReference type="GO" id="GO:0003676">
    <property type="term" value="F:nucleic acid binding"/>
    <property type="evidence" value="ECO:0007669"/>
    <property type="project" value="InterPro"/>
</dbReference>
<dbReference type="InterPro" id="IPR002156">
    <property type="entry name" value="RNaseH_domain"/>
</dbReference>
<gene>
    <name evidence="2" type="ORF">K435DRAFT_660009</name>
</gene>
<accession>A0A4S8M907</accession>